<gene>
    <name evidence="1" type="ORF">ARMGADRAFT_1038930</name>
</gene>
<evidence type="ECO:0000313" key="2">
    <source>
        <dbReference type="Proteomes" id="UP000217790"/>
    </source>
</evidence>
<evidence type="ECO:0000313" key="1">
    <source>
        <dbReference type="EMBL" id="PBK82047.1"/>
    </source>
</evidence>
<dbReference type="EMBL" id="KZ293722">
    <property type="protein sequence ID" value="PBK82047.1"/>
    <property type="molecule type" value="Genomic_DNA"/>
</dbReference>
<organism evidence="1 2">
    <name type="scientific">Armillaria gallica</name>
    <name type="common">Bulbous honey fungus</name>
    <name type="synonym">Armillaria bulbosa</name>
    <dbReference type="NCBI Taxonomy" id="47427"/>
    <lineage>
        <taxon>Eukaryota</taxon>
        <taxon>Fungi</taxon>
        <taxon>Dikarya</taxon>
        <taxon>Basidiomycota</taxon>
        <taxon>Agaricomycotina</taxon>
        <taxon>Agaricomycetes</taxon>
        <taxon>Agaricomycetidae</taxon>
        <taxon>Agaricales</taxon>
        <taxon>Marasmiineae</taxon>
        <taxon>Physalacriaceae</taxon>
        <taxon>Armillaria</taxon>
    </lineage>
</organism>
<reference evidence="2" key="1">
    <citation type="journal article" date="2017" name="Nat. Ecol. Evol.">
        <title>Genome expansion and lineage-specific genetic innovations in the forest pathogenic fungi Armillaria.</title>
        <authorList>
            <person name="Sipos G."/>
            <person name="Prasanna A.N."/>
            <person name="Walter M.C."/>
            <person name="O'Connor E."/>
            <person name="Balint B."/>
            <person name="Krizsan K."/>
            <person name="Kiss B."/>
            <person name="Hess J."/>
            <person name="Varga T."/>
            <person name="Slot J."/>
            <person name="Riley R."/>
            <person name="Boka B."/>
            <person name="Rigling D."/>
            <person name="Barry K."/>
            <person name="Lee J."/>
            <person name="Mihaltcheva S."/>
            <person name="LaButti K."/>
            <person name="Lipzen A."/>
            <person name="Waldron R."/>
            <person name="Moloney N.M."/>
            <person name="Sperisen C."/>
            <person name="Kredics L."/>
            <person name="Vagvoelgyi C."/>
            <person name="Patrignani A."/>
            <person name="Fitzpatrick D."/>
            <person name="Nagy I."/>
            <person name="Doyle S."/>
            <person name="Anderson J.B."/>
            <person name="Grigoriev I.V."/>
            <person name="Gueldener U."/>
            <person name="Muensterkoetter M."/>
            <person name="Nagy L.G."/>
        </authorList>
    </citation>
    <scope>NUCLEOTIDE SEQUENCE [LARGE SCALE GENOMIC DNA]</scope>
    <source>
        <strain evidence="2">Ar21-2</strain>
    </source>
</reference>
<sequence>MIFRGVHQAGISSFGISGTGVIGISMSSLNVGIDKSFTDTVGFGEVGVISITTSGLIAGINGIVTLRVSEVILLGARMHGLNVGIDETITGTKLEEVALSPLLAELVLEVSMLLSSAGVRGSIKGGILAIVGSAGARGGFVHAAIVIAGGCLPQ</sequence>
<dbReference type="InParanoid" id="A0A2H3CZ38"/>
<dbReference type="AlphaFoldDB" id="A0A2H3CZ38"/>
<protein>
    <submittedName>
        <fullName evidence="1">Uncharacterized protein</fullName>
    </submittedName>
</protein>
<dbReference type="Proteomes" id="UP000217790">
    <property type="component" value="Unassembled WGS sequence"/>
</dbReference>
<accession>A0A2H3CZ38</accession>
<name>A0A2H3CZ38_ARMGA</name>
<proteinExistence type="predicted"/>
<keyword evidence="2" id="KW-1185">Reference proteome</keyword>